<sequence length="440" mass="49348">MIDFENMRGSGEFKKHALPYLLGATRRFFGGSVKFDHNPINSIKHQYGIDILENERRGVYIVNSTCAIVLGRVLEGKTVVAAFSLQITNTTFTGLERLLNVFEGVLAITLSHSVKDKFSLKPHQFGDELLELTISKFFSRGRYDYRKFKQLVELFHKLANTKFEGRNFTTGLVLTRSFYAYANKRDHTRGGALLPLKEARKLSPIDPIDKRFWYLADGQTSYFLANPSLEIASAFLANSSRQALISFVDDYTLSKTIKGGDALFRVTSQSEYSITGSEGIEFNFKEGQWRIRSLTQIANLIRSTLNVKEDFIQSLLYYVFYLARRRLSSIIWIPLDAQKFDDLLLSKNSLTTAPFSLLDERHTQTLVRLLSSDGASIFNTDGALLSYGSVIDISKVTINGVKGTGESVASILAKNGLSVKISQDGTIKMFSAKLTNPIVI</sequence>
<name>A0A923JYD2_9PSED</name>
<reference evidence="1" key="1">
    <citation type="journal article" date="2020" name="Microorganisms">
        <title>Reliable Identification of Environmental Pseudomonas Isolates Using the rpoD Gene.</title>
        <authorList>
            <consortium name="The Broad Institute Genome Sequencing Platform"/>
            <person name="Girard L."/>
            <person name="Lood C."/>
            <person name="Rokni-Zadeh H."/>
            <person name="van Noort V."/>
            <person name="Lavigne R."/>
            <person name="De Mot R."/>
        </authorList>
    </citation>
    <scope>NUCLEOTIDE SEQUENCE</scope>
    <source>
        <strain evidence="1">BW13M1</strain>
    </source>
</reference>
<evidence type="ECO:0000313" key="1">
    <source>
        <dbReference type="EMBL" id="MBC3444309.1"/>
    </source>
</evidence>
<dbReference type="AlphaFoldDB" id="A0A923JYD2"/>
<comment type="caution">
    <text evidence="1">The sequence shown here is derived from an EMBL/GenBank/DDBJ whole genome shotgun (WGS) entry which is preliminary data.</text>
</comment>
<reference evidence="1" key="2">
    <citation type="submission" date="2020-07" db="EMBL/GenBank/DDBJ databases">
        <authorList>
            <person name="Lood C."/>
            <person name="Girard L."/>
        </authorList>
    </citation>
    <scope>NUCLEOTIDE SEQUENCE</scope>
    <source>
        <strain evidence="1">BW13M1</strain>
    </source>
</reference>
<accession>A0A923JYD2</accession>
<protein>
    <submittedName>
        <fullName evidence="1">Uncharacterized protein</fullName>
    </submittedName>
</protein>
<dbReference type="RefSeq" id="WP_186731776.1">
    <property type="nucleotide sequence ID" value="NZ_JABWRJ020000003.1"/>
</dbReference>
<dbReference type="EMBL" id="JABWRJ010000001">
    <property type="protein sequence ID" value="MBC3444309.1"/>
    <property type="molecule type" value="Genomic_DNA"/>
</dbReference>
<organism evidence="1">
    <name type="scientific">Pseudomonas peradeniyensis</name>
    <dbReference type="NCBI Taxonomy" id="2745488"/>
    <lineage>
        <taxon>Bacteria</taxon>
        <taxon>Pseudomonadati</taxon>
        <taxon>Pseudomonadota</taxon>
        <taxon>Gammaproteobacteria</taxon>
        <taxon>Pseudomonadales</taxon>
        <taxon>Pseudomonadaceae</taxon>
        <taxon>Pseudomonas</taxon>
    </lineage>
</organism>
<gene>
    <name evidence="1" type="ORF">HU751_00900</name>
</gene>
<proteinExistence type="predicted"/>